<keyword evidence="1" id="KW-1133">Transmembrane helix</keyword>
<organism evidence="2 3">
    <name type="scientific">Paenibacillus gallinarum</name>
    <dbReference type="NCBI Taxonomy" id="2762232"/>
    <lineage>
        <taxon>Bacteria</taxon>
        <taxon>Bacillati</taxon>
        <taxon>Bacillota</taxon>
        <taxon>Bacilli</taxon>
        <taxon>Bacillales</taxon>
        <taxon>Paenibacillaceae</taxon>
        <taxon>Paenibacillus</taxon>
    </lineage>
</organism>
<dbReference type="Proteomes" id="UP000608071">
    <property type="component" value="Unassembled WGS sequence"/>
</dbReference>
<evidence type="ECO:0000313" key="2">
    <source>
        <dbReference type="EMBL" id="MBD7968820.1"/>
    </source>
</evidence>
<evidence type="ECO:0000313" key="3">
    <source>
        <dbReference type="Proteomes" id="UP000608071"/>
    </source>
</evidence>
<keyword evidence="1" id="KW-0472">Membrane</keyword>
<proteinExistence type="predicted"/>
<keyword evidence="3" id="KW-1185">Reference proteome</keyword>
<evidence type="ECO:0000256" key="1">
    <source>
        <dbReference type="SAM" id="Phobius"/>
    </source>
</evidence>
<comment type="caution">
    <text evidence="2">The sequence shown here is derived from an EMBL/GenBank/DDBJ whole genome shotgun (WGS) entry which is preliminary data.</text>
</comment>
<accession>A0ABR8SZJ8</accession>
<sequence>MGKTVSMWTITGSIFLIILFAVLIGREYDKQEQQQINGKAFTYSYDLTASSLRASTYYTDTVLNRAGALNRDDARELFLGYTRLIRAAEEVRQLRSNHSEGEELRTEALENKLKELGAELLLHSSKILEGTGDRRELKKTRIVIHELQEQIPDLPSDTNYKDFPEEQKQELIHLLNRISAQLEKGQGDA</sequence>
<name>A0ABR8SZJ8_9BACL</name>
<keyword evidence="1" id="KW-0812">Transmembrane</keyword>
<dbReference type="EMBL" id="JACSQL010000004">
    <property type="protein sequence ID" value="MBD7968820.1"/>
    <property type="molecule type" value="Genomic_DNA"/>
</dbReference>
<feature type="transmembrane region" description="Helical" evidence="1">
    <location>
        <begin position="6"/>
        <end position="25"/>
    </location>
</feature>
<protein>
    <submittedName>
        <fullName evidence="2">Uncharacterized protein</fullName>
    </submittedName>
</protein>
<reference evidence="2 3" key="1">
    <citation type="submission" date="2020-08" db="EMBL/GenBank/DDBJ databases">
        <title>A Genomic Blueprint of the Chicken Gut Microbiome.</title>
        <authorList>
            <person name="Gilroy R."/>
            <person name="Ravi A."/>
            <person name="Getino M."/>
            <person name="Pursley I."/>
            <person name="Horton D.L."/>
            <person name="Alikhan N.-F."/>
            <person name="Baker D."/>
            <person name="Gharbi K."/>
            <person name="Hall N."/>
            <person name="Watson M."/>
            <person name="Adriaenssens E.M."/>
            <person name="Foster-Nyarko E."/>
            <person name="Jarju S."/>
            <person name="Secka A."/>
            <person name="Antonio M."/>
            <person name="Oren A."/>
            <person name="Chaudhuri R."/>
            <person name="La Ragione R.M."/>
            <person name="Hildebrand F."/>
            <person name="Pallen M.J."/>
        </authorList>
    </citation>
    <scope>NUCLEOTIDE SEQUENCE [LARGE SCALE GENOMIC DNA]</scope>
    <source>
        <strain evidence="2 3">Sa2BVA9</strain>
    </source>
</reference>
<gene>
    <name evidence="2" type="ORF">H9647_12160</name>
</gene>
<dbReference type="RefSeq" id="WP_191800196.1">
    <property type="nucleotide sequence ID" value="NZ_JACSQL010000004.1"/>
</dbReference>